<dbReference type="Proteomes" id="UP001163324">
    <property type="component" value="Chromosome 3"/>
</dbReference>
<evidence type="ECO:0000313" key="1">
    <source>
        <dbReference type="EMBL" id="KAI9901501.1"/>
    </source>
</evidence>
<gene>
    <name evidence="1" type="ORF">N3K66_003318</name>
</gene>
<proteinExistence type="predicted"/>
<name>A0ACC0V549_9HYPO</name>
<comment type="caution">
    <text evidence="1">The sequence shown here is derived from an EMBL/GenBank/DDBJ whole genome shotgun (WGS) entry which is preliminary data.</text>
</comment>
<keyword evidence="2" id="KW-1185">Reference proteome</keyword>
<accession>A0ACC0V549</accession>
<reference evidence="1" key="1">
    <citation type="submission" date="2022-10" db="EMBL/GenBank/DDBJ databases">
        <title>Complete Genome of Trichothecium roseum strain YXFP-22015, a Plant Pathogen Isolated from Citrus.</title>
        <authorList>
            <person name="Wang Y."/>
            <person name="Zhu L."/>
        </authorList>
    </citation>
    <scope>NUCLEOTIDE SEQUENCE</scope>
    <source>
        <strain evidence="1">YXFP-22015</strain>
    </source>
</reference>
<protein>
    <submittedName>
        <fullName evidence="1">Uncharacterized protein</fullName>
    </submittedName>
</protein>
<sequence>MPRVKNSVGLANLVETDSEPDLNSFDAEEMSTARPIATAKRPRGRPARASNPNRVVKPAISKPKHTNSGTVKPARVNKRQALADKGNVIPSDDRTGGRTVDAEAKTAPPRRGRPKTTKRAEAQEEIGTFSKITHDPPLTRTKANGGEAHEDGHNSMDEGGDLEMGHQDESTQLTQGDVVCESDLSEDADVISLRRRLGELMKKYQSLEARHADLKEVGVKEAELTFERLKSQTDQTRATATKLIDELRAEVSAQRTIVKEKNALQQRLELSEARIASLNTALTEAKSENKSLSNKLAAARSNEASSAAAVKIPGSALKGKAAVTQAAAAASEAVQVAQMKEDLYADITGLIIRGVKHEAKEHVFDCIQTGRNGTLHFKLALDSDEVGENYTDAHYTYSPQLDPNRDGDLMDILPEYLVDEITFKRPYAAGFYTRLIKSLTENLDQD</sequence>
<organism evidence="1 2">
    <name type="scientific">Trichothecium roseum</name>
    <dbReference type="NCBI Taxonomy" id="47278"/>
    <lineage>
        <taxon>Eukaryota</taxon>
        <taxon>Fungi</taxon>
        <taxon>Dikarya</taxon>
        <taxon>Ascomycota</taxon>
        <taxon>Pezizomycotina</taxon>
        <taxon>Sordariomycetes</taxon>
        <taxon>Hypocreomycetidae</taxon>
        <taxon>Hypocreales</taxon>
        <taxon>Hypocreales incertae sedis</taxon>
        <taxon>Trichothecium</taxon>
    </lineage>
</organism>
<evidence type="ECO:0000313" key="2">
    <source>
        <dbReference type="Proteomes" id="UP001163324"/>
    </source>
</evidence>
<dbReference type="EMBL" id="CM047942">
    <property type="protein sequence ID" value="KAI9901501.1"/>
    <property type="molecule type" value="Genomic_DNA"/>
</dbReference>